<dbReference type="Gene3D" id="3.30.1930.10">
    <property type="entry name" value="capsid protein of prophage domain"/>
    <property type="match status" value="1"/>
</dbReference>
<dbReference type="InterPro" id="IPR005564">
    <property type="entry name" value="Major_capsid_GpE"/>
</dbReference>
<dbReference type="Gene3D" id="3.15.30.10">
    <property type="entry name" value="putative capsid protein of prophage domain like"/>
    <property type="match status" value="1"/>
</dbReference>
<dbReference type="Proteomes" id="UP000007347">
    <property type="component" value="Chromosome"/>
</dbReference>
<dbReference type="HOGENOM" id="CLU_813118_0_0_7"/>
<protein>
    <submittedName>
        <fullName evidence="1">Major head protein</fullName>
    </submittedName>
</protein>
<dbReference type="STRING" id="651182.TOL2_C30440"/>
<organism evidence="1 2">
    <name type="scientific">Desulfobacula toluolica (strain DSM 7467 / Tol2)</name>
    <dbReference type="NCBI Taxonomy" id="651182"/>
    <lineage>
        <taxon>Bacteria</taxon>
        <taxon>Pseudomonadati</taxon>
        <taxon>Thermodesulfobacteriota</taxon>
        <taxon>Desulfobacteria</taxon>
        <taxon>Desulfobacterales</taxon>
        <taxon>Desulfobacteraceae</taxon>
        <taxon>Desulfobacula</taxon>
    </lineage>
</organism>
<dbReference type="OrthoDB" id="5449178at2"/>
<dbReference type="EMBL" id="FO203503">
    <property type="protein sequence ID" value="CCK81203.1"/>
    <property type="molecule type" value="Genomic_DNA"/>
</dbReference>
<dbReference type="AlphaFoldDB" id="K0NME6"/>
<dbReference type="KEGG" id="dto:TOL2_C30440"/>
<evidence type="ECO:0000313" key="1">
    <source>
        <dbReference type="EMBL" id="CCK81203.1"/>
    </source>
</evidence>
<name>K0NME6_DESTT</name>
<reference evidence="1 2" key="1">
    <citation type="journal article" date="2013" name="Environ. Microbiol.">
        <title>Complete genome, catabolic sub-proteomes and key-metabolites of Desulfobacula toluolica Tol2, a marine, aromatic compound-degrading, sulfate-reducing bacterium.</title>
        <authorList>
            <person name="Wohlbrand L."/>
            <person name="Jacob J.H."/>
            <person name="Kube M."/>
            <person name="Mussmann M."/>
            <person name="Jarling R."/>
            <person name="Beck A."/>
            <person name="Amann R."/>
            <person name="Wilkes H."/>
            <person name="Reinhardt R."/>
            <person name="Rabus R."/>
        </authorList>
    </citation>
    <scope>NUCLEOTIDE SEQUENCE [LARGE SCALE GENOMIC DNA]</scope>
    <source>
        <strain evidence="2">DSM 7467 / Tol2</strain>
    </source>
</reference>
<gene>
    <name evidence="1" type="ordered locus">TOL2_C30440</name>
</gene>
<evidence type="ECO:0000313" key="2">
    <source>
        <dbReference type="Proteomes" id="UP000007347"/>
    </source>
</evidence>
<accession>K0NME6</accession>
<sequence>MSLDIPDLDWRVQTRTIEQIITPPRMLQDLVFNQRNTNESDTIEVDIEKGGKKLAPFVTDLEGGKIVKGTTRQAKMVKTPRIRLKHPMPAKDLLGQKGPGQIYYAGGITDIMTAKKKKIATEQKNLKNQIFNRTEWMCAQALTGTMSVTQDNVAFQVDYLMPAAHKIVLAGTDKWSDTASKPRKQIKTWAQMIINALGFGPTIMICGTDAAASLGDRLEEDKAFDVRRISAGEFTWKATSNYMGNLGGIDVYSYGSAYEDDSGVDQSLIPANKIYLIATQARFTIEFGLILDLKAGAQVVGELFSKAWMKEDPSALWVLAESRPLPVPWQPEAVIEVTVVD</sequence>
<keyword evidence="2" id="KW-1185">Reference proteome</keyword>
<dbReference type="RefSeq" id="WP_014958409.1">
    <property type="nucleotide sequence ID" value="NC_018645.1"/>
</dbReference>
<dbReference type="Pfam" id="PF03864">
    <property type="entry name" value="Phage_cap_E"/>
    <property type="match status" value="1"/>
</dbReference>
<proteinExistence type="predicted"/>